<dbReference type="Proteomes" id="UP001358417">
    <property type="component" value="Unassembled WGS sequence"/>
</dbReference>
<reference evidence="2 3" key="1">
    <citation type="submission" date="2023-08" db="EMBL/GenBank/DDBJ databases">
        <title>Black Yeasts Isolated from many extreme environments.</title>
        <authorList>
            <person name="Coleine C."/>
            <person name="Stajich J.E."/>
            <person name="Selbmann L."/>
        </authorList>
    </citation>
    <scope>NUCLEOTIDE SEQUENCE [LARGE SCALE GENOMIC DNA]</scope>
    <source>
        <strain evidence="2 3">CCFEE 5792</strain>
    </source>
</reference>
<feature type="region of interest" description="Disordered" evidence="1">
    <location>
        <begin position="1"/>
        <end position="87"/>
    </location>
</feature>
<sequence>MCFGSQDNDPTQQPIKITQSSEAQSDGSTPSKRKEQKKHSYTDLHDSETRDVHQIEKANLDSKKSEPTSSAPLTRKQLRDKYNNKPNNVAVFAGNNYDIF</sequence>
<dbReference type="AlphaFoldDB" id="A0AAV9NIM7"/>
<dbReference type="GeneID" id="89979388"/>
<accession>A0AAV9NIM7</accession>
<organism evidence="2 3">
    <name type="scientific">Exophiala bonariae</name>
    <dbReference type="NCBI Taxonomy" id="1690606"/>
    <lineage>
        <taxon>Eukaryota</taxon>
        <taxon>Fungi</taxon>
        <taxon>Dikarya</taxon>
        <taxon>Ascomycota</taxon>
        <taxon>Pezizomycotina</taxon>
        <taxon>Eurotiomycetes</taxon>
        <taxon>Chaetothyriomycetidae</taxon>
        <taxon>Chaetothyriales</taxon>
        <taxon>Herpotrichiellaceae</taxon>
        <taxon>Exophiala</taxon>
    </lineage>
</organism>
<dbReference type="EMBL" id="JAVRRD010000005">
    <property type="protein sequence ID" value="KAK5058970.1"/>
    <property type="molecule type" value="Genomic_DNA"/>
</dbReference>
<name>A0AAV9NIM7_9EURO</name>
<evidence type="ECO:0000313" key="3">
    <source>
        <dbReference type="Proteomes" id="UP001358417"/>
    </source>
</evidence>
<protein>
    <submittedName>
        <fullName evidence="2">Uncharacterized protein</fullName>
    </submittedName>
</protein>
<proteinExistence type="predicted"/>
<feature type="compositionally biased region" description="Polar residues" evidence="1">
    <location>
        <begin position="1"/>
        <end position="30"/>
    </location>
</feature>
<keyword evidence="3" id="KW-1185">Reference proteome</keyword>
<evidence type="ECO:0000313" key="2">
    <source>
        <dbReference type="EMBL" id="KAK5058970.1"/>
    </source>
</evidence>
<feature type="compositionally biased region" description="Basic and acidic residues" evidence="1">
    <location>
        <begin position="38"/>
        <end position="66"/>
    </location>
</feature>
<comment type="caution">
    <text evidence="2">The sequence shown here is derived from an EMBL/GenBank/DDBJ whole genome shotgun (WGS) entry which is preliminary data.</text>
</comment>
<gene>
    <name evidence="2" type="ORF">LTR84_011234</name>
</gene>
<dbReference type="RefSeq" id="XP_064709493.1">
    <property type="nucleotide sequence ID" value="XM_064854767.1"/>
</dbReference>
<evidence type="ECO:0000256" key="1">
    <source>
        <dbReference type="SAM" id="MobiDB-lite"/>
    </source>
</evidence>